<dbReference type="EMBL" id="JBJUIK010000011">
    <property type="protein sequence ID" value="KAL3511986.1"/>
    <property type="molecule type" value="Genomic_DNA"/>
</dbReference>
<evidence type="ECO:0008006" key="3">
    <source>
        <dbReference type="Google" id="ProtNLM"/>
    </source>
</evidence>
<name>A0ABD2YXH1_9GENT</name>
<proteinExistence type="predicted"/>
<gene>
    <name evidence="1" type="ORF">ACH5RR_024703</name>
</gene>
<dbReference type="Proteomes" id="UP001630127">
    <property type="component" value="Unassembled WGS sequence"/>
</dbReference>
<dbReference type="AlphaFoldDB" id="A0ABD2YXH1"/>
<sequence>MAVAIRSGYDKIEANTSPTILGVFCQPYPNPILHNKMALNDKVFSTRFHETSPEGKNLKDGTREFQILPQPHQANAGVAVALIISKQQGQRGGGDFLPSLDNFDFKVARAGSAHLREMRHTLEIEIYSSSRKSWLVNSIVLDVTVQLDASWRSAFAIGDVTFWTVVFYTPQPKNSHCFAGSKMLTILLAHDCTESSSGVAAKLIKPPPDDVIDFSRIAYSQCFGFCDGQVVCSRCDHDFMQIWLLKDFRTSNQHEWMMIHNIHFVDISISPPEFRAHIGLDDYGNADPKMIAFQPQDLQWILIYFLRSGILVPHWKF</sequence>
<reference evidence="1 2" key="1">
    <citation type="submission" date="2024-11" db="EMBL/GenBank/DDBJ databases">
        <title>A near-complete genome assembly of Cinchona calisaya.</title>
        <authorList>
            <person name="Lian D.C."/>
            <person name="Zhao X.W."/>
            <person name="Wei L."/>
        </authorList>
    </citation>
    <scope>NUCLEOTIDE SEQUENCE [LARGE SCALE GENOMIC DNA]</scope>
    <source>
        <tissue evidence="1">Nenye</tissue>
    </source>
</reference>
<organism evidence="1 2">
    <name type="scientific">Cinchona calisaya</name>
    <dbReference type="NCBI Taxonomy" id="153742"/>
    <lineage>
        <taxon>Eukaryota</taxon>
        <taxon>Viridiplantae</taxon>
        <taxon>Streptophyta</taxon>
        <taxon>Embryophyta</taxon>
        <taxon>Tracheophyta</taxon>
        <taxon>Spermatophyta</taxon>
        <taxon>Magnoliopsida</taxon>
        <taxon>eudicotyledons</taxon>
        <taxon>Gunneridae</taxon>
        <taxon>Pentapetalae</taxon>
        <taxon>asterids</taxon>
        <taxon>lamiids</taxon>
        <taxon>Gentianales</taxon>
        <taxon>Rubiaceae</taxon>
        <taxon>Cinchonoideae</taxon>
        <taxon>Cinchoneae</taxon>
        <taxon>Cinchona</taxon>
    </lineage>
</organism>
<evidence type="ECO:0000313" key="2">
    <source>
        <dbReference type="Proteomes" id="UP001630127"/>
    </source>
</evidence>
<evidence type="ECO:0000313" key="1">
    <source>
        <dbReference type="EMBL" id="KAL3511986.1"/>
    </source>
</evidence>
<accession>A0ABD2YXH1</accession>
<keyword evidence="2" id="KW-1185">Reference proteome</keyword>
<protein>
    <recommendedName>
        <fullName evidence="3">F-box protein</fullName>
    </recommendedName>
</protein>
<comment type="caution">
    <text evidence="1">The sequence shown here is derived from an EMBL/GenBank/DDBJ whole genome shotgun (WGS) entry which is preliminary data.</text>
</comment>